<organism evidence="2 3">
    <name type="scientific">Phormidesmis priestleyi ULC007</name>
    <dbReference type="NCBI Taxonomy" id="1920490"/>
    <lineage>
        <taxon>Bacteria</taxon>
        <taxon>Bacillati</taxon>
        <taxon>Cyanobacteriota</taxon>
        <taxon>Cyanophyceae</taxon>
        <taxon>Leptolyngbyales</taxon>
        <taxon>Leptolyngbyaceae</taxon>
        <taxon>Phormidesmis</taxon>
    </lineage>
</organism>
<dbReference type="OrthoDB" id="9760689at2"/>
<dbReference type="PANTHER" id="PTHR43861">
    <property type="entry name" value="TRANS-ACONITATE 2-METHYLTRANSFERASE-RELATED"/>
    <property type="match status" value="1"/>
</dbReference>
<gene>
    <name evidence="2" type="ORF">C7B65_11795</name>
</gene>
<keyword evidence="2" id="KW-0489">Methyltransferase</keyword>
<dbReference type="InterPro" id="IPR013216">
    <property type="entry name" value="Methyltransf_11"/>
</dbReference>
<keyword evidence="2" id="KW-0808">Transferase</keyword>
<proteinExistence type="predicted"/>
<reference evidence="2 3" key="2">
    <citation type="submission" date="2018-03" db="EMBL/GenBank/DDBJ databases">
        <title>The ancient ancestry and fast evolution of plastids.</title>
        <authorList>
            <person name="Moore K.R."/>
            <person name="Magnabosco C."/>
            <person name="Momper L."/>
            <person name="Gold D.A."/>
            <person name="Bosak T."/>
            <person name="Fournier G.P."/>
        </authorList>
    </citation>
    <scope>NUCLEOTIDE SEQUENCE [LARGE SCALE GENOMIC DNA]</scope>
    <source>
        <strain evidence="2 3">ULC007</strain>
    </source>
</reference>
<dbReference type="PANTHER" id="PTHR43861:SF1">
    <property type="entry name" value="TRANS-ACONITATE 2-METHYLTRANSFERASE"/>
    <property type="match status" value="1"/>
</dbReference>
<evidence type="ECO:0000259" key="1">
    <source>
        <dbReference type="Pfam" id="PF08241"/>
    </source>
</evidence>
<sequence>MTQQTWNPESYAKNARFVSDLGEPLLDLLQLVPGERILDLGCGDGALTEKLVAAGGLVLGVDASAEQVQATRQRGLEAEVCTAENLPFVEEFDAVFSNAVLHWVKDQPTAIAKVYRSLKPNGRFVAEMGGFGNVATIRNALHTALQNRSINPQEYDPWFFPTADEYRVLLEDQGFEVDSIVLFSRPTPLPGDISGWLETFAQPFLCALPPDNWEACVEEVRDRLRPTLFQEGQGWIADYTRSRFRAIRRAA</sequence>
<feature type="domain" description="Methyltransferase type 11" evidence="1">
    <location>
        <begin position="38"/>
        <end position="125"/>
    </location>
</feature>
<comment type="caution">
    <text evidence="2">The sequence shown here is derived from an EMBL/GenBank/DDBJ whole genome shotgun (WGS) entry which is preliminary data.</text>
</comment>
<dbReference type="CDD" id="cd02440">
    <property type="entry name" value="AdoMet_MTases"/>
    <property type="match status" value="1"/>
</dbReference>
<name>A0A2T1DFF7_9CYAN</name>
<dbReference type="InterPro" id="IPR029063">
    <property type="entry name" value="SAM-dependent_MTases_sf"/>
</dbReference>
<dbReference type="STRING" id="1920490.GCA_001895925_04462"/>
<protein>
    <submittedName>
        <fullName evidence="2">Class I SAM-dependent methyltransferase</fullName>
    </submittedName>
</protein>
<dbReference type="RefSeq" id="WP_073071295.1">
    <property type="nucleotide sequence ID" value="NZ_MPPI01000011.1"/>
</dbReference>
<dbReference type="AlphaFoldDB" id="A0A2T1DFF7"/>
<dbReference type="Proteomes" id="UP000238634">
    <property type="component" value="Unassembled WGS sequence"/>
</dbReference>
<dbReference type="Gene3D" id="3.40.50.150">
    <property type="entry name" value="Vaccinia Virus protein VP39"/>
    <property type="match status" value="1"/>
</dbReference>
<dbReference type="GO" id="GO:0008757">
    <property type="term" value="F:S-adenosylmethionine-dependent methyltransferase activity"/>
    <property type="evidence" value="ECO:0007669"/>
    <property type="project" value="InterPro"/>
</dbReference>
<dbReference type="GO" id="GO:0032259">
    <property type="term" value="P:methylation"/>
    <property type="evidence" value="ECO:0007669"/>
    <property type="project" value="UniProtKB-KW"/>
</dbReference>
<evidence type="ECO:0000313" key="3">
    <source>
        <dbReference type="Proteomes" id="UP000238634"/>
    </source>
</evidence>
<keyword evidence="3" id="KW-1185">Reference proteome</keyword>
<accession>A0A2T1DFF7</accession>
<dbReference type="SUPFAM" id="SSF53335">
    <property type="entry name" value="S-adenosyl-L-methionine-dependent methyltransferases"/>
    <property type="match status" value="1"/>
</dbReference>
<reference evidence="2 3" key="1">
    <citation type="submission" date="2018-02" db="EMBL/GenBank/DDBJ databases">
        <authorList>
            <person name="Cohen D.B."/>
            <person name="Kent A.D."/>
        </authorList>
    </citation>
    <scope>NUCLEOTIDE SEQUENCE [LARGE SCALE GENOMIC DNA]</scope>
    <source>
        <strain evidence="2 3">ULC007</strain>
    </source>
</reference>
<dbReference type="EMBL" id="PVWG01000011">
    <property type="protein sequence ID" value="PSB19250.1"/>
    <property type="molecule type" value="Genomic_DNA"/>
</dbReference>
<evidence type="ECO:0000313" key="2">
    <source>
        <dbReference type="EMBL" id="PSB19250.1"/>
    </source>
</evidence>
<dbReference type="Pfam" id="PF08241">
    <property type="entry name" value="Methyltransf_11"/>
    <property type="match status" value="1"/>
</dbReference>